<name>A0ABV7QQH6_9PSEU</name>
<dbReference type="Pfam" id="PF26056">
    <property type="entry name" value="DUF8017"/>
    <property type="match status" value="1"/>
</dbReference>
<dbReference type="InterPro" id="IPR058330">
    <property type="entry name" value="DUF8017"/>
</dbReference>
<evidence type="ECO:0000259" key="3">
    <source>
        <dbReference type="Pfam" id="PF26056"/>
    </source>
</evidence>
<sequence>MGWFGRKRRDDGGYQDNAALSGFGGYQPSDAPKFPSAGYEKTAPKPSEPAPQPQGTPPSEEGADPLRQTLTPAQLRRSTPRKTNLRLVKAVPILIMIGIFGYNVFTTKNHHSASTDDTPRTPRTYQPDPKVVVPPVVAGWQSMAGKDGSYAYDVPPSWEPAPTTLHGWDPVAGSPGINLSTSAFLGQHSCKEDPVGQVGGAGFTTEKTSDAAEAARKAVTDLGISAYTGEGAPAAKVTPGAPEKAEVKIENESREGTLVVAEVAPSNAPCQPRSVLVGALALGAGDRSAVLVAYSEQGRPGSASRDDLVRILHSYRAVPAADRSTTTPPPTTR</sequence>
<comment type="caution">
    <text evidence="4">The sequence shown here is derived from an EMBL/GenBank/DDBJ whole genome shotgun (WGS) entry which is preliminary data.</text>
</comment>
<keyword evidence="2" id="KW-0812">Transmembrane</keyword>
<accession>A0ABV7QQH6</accession>
<evidence type="ECO:0000313" key="4">
    <source>
        <dbReference type="EMBL" id="MFC3515107.1"/>
    </source>
</evidence>
<keyword evidence="5" id="KW-1185">Reference proteome</keyword>
<feature type="domain" description="DUF8017" evidence="3">
    <location>
        <begin position="133"/>
        <end position="318"/>
    </location>
</feature>
<evidence type="ECO:0000256" key="2">
    <source>
        <dbReference type="SAM" id="Phobius"/>
    </source>
</evidence>
<keyword evidence="2" id="KW-1133">Transmembrane helix</keyword>
<keyword evidence="2" id="KW-0472">Membrane</keyword>
<reference evidence="5" key="1">
    <citation type="journal article" date="2019" name="Int. J. Syst. Evol. Microbiol.">
        <title>The Global Catalogue of Microorganisms (GCM) 10K type strain sequencing project: providing services to taxonomists for standard genome sequencing and annotation.</title>
        <authorList>
            <consortium name="The Broad Institute Genomics Platform"/>
            <consortium name="The Broad Institute Genome Sequencing Center for Infectious Disease"/>
            <person name="Wu L."/>
            <person name="Ma J."/>
        </authorList>
    </citation>
    <scope>NUCLEOTIDE SEQUENCE [LARGE SCALE GENOMIC DNA]</scope>
    <source>
        <strain evidence="5">CGMCC 4.7682</strain>
    </source>
</reference>
<dbReference type="RefSeq" id="WP_377873052.1">
    <property type="nucleotide sequence ID" value="NZ_JBHMAY010000044.1"/>
</dbReference>
<protein>
    <recommendedName>
        <fullName evidence="3">DUF8017 domain-containing protein</fullName>
    </recommendedName>
</protein>
<feature type="transmembrane region" description="Helical" evidence="2">
    <location>
        <begin position="87"/>
        <end position="105"/>
    </location>
</feature>
<feature type="region of interest" description="Disordered" evidence="1">
    <location>
        <begin position="1"/>
        <end position="65"/>
    </location>
</feature>
<organism evidence="4 5">
    <name type="scientific">Amycolatopsis halotolerans</name>
    <dbReference type="NCBI Taxonomy" id="330083"/>
    <lineage>
        <taxon>Bacteria</taxon>
        <taxon>Bacillati</taxon>
        <taxon>Actinomycetota</taxon>
        <taxon>Actinomycetes</taxon>
        <taxon>Pseudonocardiales</taxon>
        <taxon>Pseudonocardiaceae</taxon>
        <taxon>Amycolatopsis</taxon>
    </lineage>
</organism>
<feature type="region of interest" description="Disordered" evidence="1">
    <location>
        <begin position="110"/>
        <end position="130"/>
    </location>
</feature>
<gene>
    <name evidence="4" type="ORF">ACFORO_33390</name>
</gene>
<proteinExistence type="predicted"/>
<dbReference type="Proteomes" id="UP001595764">
    <property type="component" value="Unassembled WGS sequence"/>
</dbReference>
<evidence type="ECO:0000256" key="1">
    <source>
        <dbReference type="SAM" id="MobiDB-lite"/>
    </source>
</evidence>
<feature type="compositionally biased region" description="Pro residues" evidence="1">
    <location>
        <begin position="46"/>
        <end position="56"/>
    </location>
</feature>
<evidence type="ECO:0000313" key="5">
    <source>
        <dbReference type="Proteomes" id="UP001595764"/>
    </source>
</evidence>
<dbReference type="EMBL" id="JBHRWI010000045">
    <property type="protein sequence ID" value="MFC3515107.1"/>
    <property type="molecule type" value="Genomic_DNA"/>
</dbReference>